<protein>
    <submittedName>
        <fullName evidence="4">GTPase, G3E family</fullName>
    </submittedName>
</protein>
<dbReference type="EMBL" id="FNPR01000003">
    <property type="protein sequence ID" value="SDY68158.1"/>
    <property type="molecule type" value="Genomic_DNA"/>
</dbReference>
<dbReference type="OrthoDB" id="9808822at2"/>
<dbReference type="Gene3D" id="3.40.50.300">
    <property type="entry name" value="P-loop containing nucleotide triphosphate hydrolases"/>
    <property type="match status" value="1"/>
</dbReference>
<evidence type="ECO:0000313" key="5">
    <source>
        <dbReference type="Proteomes" id="UP000199026"/>
    </source>
</evidence>
<dbReference type="AlphaFoldDB" id="A0A1H3LVZ9"/>
<reference evidence="4 5" key="1">
    <citation type="submission" date="2016-10" db="EMBL/GenBank/DDBJ databases">
        <authorList>
            <person name="de Groot N.N."/>
        </authorList>
    </citation>
    <scope>NUCLEOTIDE SEQUENCE [LARGE SCALE GENOMIC DNA]</scope>
    <source>
        <strain evidence="4 5">DSM 24677</strain>
    </source>
</reference>
<dbReference type="GO" id="GO:0005737">
    <property type="term" value="C:cytoplasm"/>
    <property type="evidence" value="ECO:0007669"/>
    <property type="project" value="TreeGrafter"/>
</dbReference>
<dbReference type="CDD" id="cd03112">
    <property type="entry name" value="CobW-like"/>
    <property type="match status" value="1"/>
</dbReference>
<dbReference type="InterPro" id="IPR011629">
    <property type="entry name" value="CobW-like_C"/>
</dbReference>
<evidence type="ECO:0000259" key="2">
    <source>
        <dbReference type="Pfam" id="PF02492"/>
    </source>
</evidence>
<dbReference type="RefSeq" id="WP_089892157.1">
    <property type="nucleotide sequence ID" value="NZ_CALJFH010000013.1"/>
</dbReference>
<gene>
    <name evidence="4" type="ORF">SAMN05444486_103180</name>
</gene>
<dbReference type="InterPro" id="IPR003495">
    <property type="entry name" value="CobW/HypB/UreG_nucleotide-bd"/>
</dbReference>
<sequence length="289" mass="30466">MKRLPLTVIAGYLGAGKTTLINRLLAEPHGARLMVLVNDFGAINIDAELLESADEDTLTLSNGCVCCTIGGDLFMAIGDALDRVPRPDHLVIEASGVAQPAKIANAALAERELLYSGIVTVVDALNYPALARDSLVGEQVKTQVREADLVLLAKGESAGLKLELTVLSGAPVMALEEDLSLAELLLERSEHAGPVAGGSAHPAYQSWSCEEARVFERAHLLNKLAARPAGVYRIKGRLRGESGGLELHVVGGQVSVRDCAQPKAGQIVAIGPKAALSADDIERWWAADG</sequence>
<name>A0A1H3LVZ9_9RHOB</name>
<evidence type="ECO:0000313" key="4">
    <source>
        <dbReference type="EMBL" id="SDY68158.1"/>
    </source>
</evidence>
<dbReference type="Proteomes" id="UP000199026">
    <property type="component" value="Unassembled WGS sequence"/>
</dbReference>
<dbReference type="InterPro" id="IPR027417">
    <property type="entry name" value="P-loop_NTPase"/>
</dbReference>
<evidence type="ECO:0000259" key="3">
    <source>
        <dbReference type="Pfam" id="PF07683"/>
    </source>
</evidence>
<organism evidence="4 5">
    <name type="scientific">Lentibacter algarum</name>
    <dbReference type="NCBI Taxonomy" id="576131"/>
    <lineage>
        <taxon>Bacteria</taxon>
        <taxon>Pseudomonadati</taxon>
        <taxon>Pseudomonadota</taxon>
        <taxon>Alphaproteobacteria</taxon>
        <taxon>Rhodobacterales</taxon>
        <taxon>Roseobacteraceae</taxon>
        <taxon>Lentibacter</taxon>
    </lineage>
</organism>
<dbReference type="GeneID" id="78125133"/>
<feature type="domain" description="CobW/HypB/UreG nucleotide-binding" evidence="2">
    <location>
        <begin position="5"/>
        <end position="159"/>
    </location>
</feature>
<accession>A0A1H3LVZ9</accession>
<feature type="domain" description="CobW C-terminal" evidence="3">
    <location>
        <begin position="205"/>
        <end position="283"/>
    </location>
</feature>
<dbReference type="PANTHER" id="PTHR13748">
    <property type="entry name" value="COBW-RELATED"/>
    <property type="match status" value="1"/>
</dbReference>
<keyword evidence="5" id="KW-1185">Reference proteome</keyword>
<dbReference type="STRING" id="576131.SAMN05444486_103180"/>
<dbReference type="InterPro" id="IPR051316">
    <property type="entry name" value="Zinc-reg_GTPase_activator"/>
</dbReference>
<dbReference type="Pfam" id="PF02492">
    <property type="entry name" value="cobW"/>
    <property type="match status" value="1"/>
</dbReference>
<comment type="function">
    <text evidence="1">Zinc chaperone that directly transfers zinc cofactor to target proteins, thereby activating them. Zinc is transferred from the CXCC motif in the GTPase domain to the zinc binding site in target proteins in a process requiring GTP hydrolysis.</text>
</comment>
<dbReference type="Pfam" id="PF07683">
    <property type="entry name" value="CobW_C"/>
    <property type="match status" value="1"/>
</dbReference>
<dbReference type="SUPFAM" id="SSF52540">
    <property type="entry name" value="P-loop containing nucleoside triphosphate hydrolases"/>
    <property type="match status" value="1"/>
</dbReference>
<evidence type="ECO:0000256" key="1">
    <source>
        <dbReference type="ARBA" id="ARBA00045658"/>
    </source>
</evidence>
<proteinExistence type="predicted"/>
<dbReference type="PANTHER" id="PTHR13748:SF62">
    <property type="entry name" value="COBW DOMAIN-CONTAINING PROTEIN"/>
    <property type="match status" value="1"/>
</dbReference>